<dbReference type="AlphaFoldDB" id="A0A848M012"/>
<sequence length="82" mass="8971">MSYPPRLAHLATRAVVVAKLVPTYAQAHRIDEEEAAQRLSSVLAGRMLPSLLDATWAAMRGKSKRLTDDGLLEKVATTLGER</sequence>
<feature type="non-terminal residue" evidence="1">
    <location>
        <position position="82"/>
    </location>
</feature>
<name>A0A848M012_9BACT</name>
<proteinExistence type="predicted"/>
<protein>
    <submittedName>
        <fullName evidence="1">Uncharacterized protein</fullName>
    </submittedName>
</protein>
<dbReference type="EMBL" id="JABBJJ010000491">
    <property type="protein sequence ID" value="NMO22903.1"/>
    <property type="molecule type" value="Genomic_DNA"/>
</dbReference>
<reference evidence="1 2" key="1">
    <citation type="submission" date="2020-04" db="EMBL/GenBank/DDBJ databases">
        <title>Draft genome of Pyxidicoccus fallax type strain.</title>
        <authorList>
            <person name="Whitworth D.E."/>
        </authorList>
    </citation>
    <scope>NUCLEOTIDE SEQUENCE [LARGE SCALE GENOMIC DNA]</scope>
    <source>
        <strain evidence="1 2">DSM 14698</strain>
    </source>
</reference>
<evidence type="ECO:0000313" key="1">
    <source>
        <dbReference type="EMBL" id="NMO22903.1"/>
    </source>
</evidence>
<comment type="caution">
    <text evidence="1">The sequence shown here is derived from an EMBL/GenBank/DDBJ whole genome shotgun (WGS) entry which is preliminary data.</text>
</comment>
<keyword evidence="2" id="KW-1185">Reference proteome</keyword>
<dbReference type="Proteomes" id="UP000518300">
    <property type="component" value="Unassembled WGS sequence"/>
</dbReference>
<organism evidence="1 2">
    <name type="scientific">Pyxidicoccus fallax</name>
    <dbReference type="NCBI Taxonomy" id="394095"/>
    <lineage>
        <taxon>Bacteria</taxon>
        <taxon>Pseudomonadati</taxon>
        <taxon>Myxococcota</taxon>
        <taxon>Myxococcia</taxon>
        <taxon>Myxococcales</taxon>
        <taxon>Cystobacterineae</taxon>
        <taxon>Myxococcaceae</taxon>
        <taxon>Pyxidicoccus</taxon>
    </lineage>
</organism>
<accession>A0A848M012</accession>
<gene>
    <name evidence="1" type="ORF">HG543_49805</name>
</gene>
<evidence type="ECO:0000313" key="2">
    <source>
        <dbReference type="Proteomes" id="UP000518300"/>
    </source>
</evidence>